<organism evidence="1 2">
    <name type="scientific">Ancylobacter koreensis</name>
    <dbReference type="NCBI Taxonomy" id="266121"/>
    <lineage>
        <taxon>Bacteria</taxon>
        <taxon>Pseudomonadati</taxon>
        <taxon>Pseudomonadota</taxon>
        <taxon>Alphaproteobacteria</taxon>
        <taxon>Hyphomicrobiales</taxon>
        <taxon>Xanthobacteraceae</taxon>
        <taxon>Ancylobacter</taxon>
    </lineage>
</organism>
<reference evidence="2" key="1">
    <citation type="submission" date="2023-07" db="EMBL/GenBank/DDBJ databases">
        <title>Ancylobacter moscoviensis sp. nov., facultatively methylotrophic bacteria from activated sludge and the reclassification of Starkeya novella (Starkey 1934) Kelly et al. 2000 as Ancylobacter novellus comb. nov., Starkeya koreensis Im et al. 2006 as Ancylobacter koreensis comb.nov., Angulomicrobium tetraedrale Vasil'eva et al. 1986 as Ancylobacter tetraedralis comb. nov., Angulomicrobium amanitiforme Fritz et al. 2004 as Ancylobacter amanitiformis comb. nov. and Methylorhabdus multivorans Doronina et al. 1996 as Ancylobacter multivorans comb. nov. and emended description of the genus Ancylobacter.</title>
        <authorList>
            <person name="Doronina N."/>
            <person name="Chemodurova A."/>
            <person name="Grouzdev D."/>
            <person name="Koziaeva V."/>
            <person name="Shi W."/>
            <person name="Wu L."/>
            <person name="Kaparullina E."/>
        </authorList>
    </citation>
    <scope>NUCLEOTIDE SEQUENCE [LARGE SCALE GENOMIC DNA]</scope>
    <source>
        <strain evidence="2">Jip08</strain>
    </source>
</reference>
<evidence type="ECO:0000313" key="2">
    <source>
        <dbReference type="Proteomes" id="UP001202867"/>
    </source>
</evidence>
<keyword evidence="2" id="KW-1185">Reference proteome</keyword>
<gene>
    <name evidence="1" type="ORF">MWN33_14125</name>
</gene>
<accession>A0ABT0DPP7</accession>
<sequence>MAVEKIAVAARHLHFLVGQDRQGHWLAVERHGLAGGIFATREAALRYARDETGRRPGTVRLTRRTIAFRL</sequence>
<dbReference type="Proteomes" id="UP001202867">
    <property type="component" value="Unassembled WGS sequence"/>
</dbReference>
<name>A0ABT0DPP7_9HYPH</name>
<proteinExistence type="predicted"/>
<dbReference type="EMBL" id="JALKCG010000006">
    <property type="protein sequence ID" value="MCK0209169.1"/>
    <property type="molecule type" value="Genomic_DNA"/>
</dbReference>
<comment type="caution">
    <text evidence="1">The sequence shown here is derived from an EMBL/GenBank/DDBJ whole genome shotgun (WGS) entry which is preliminary data.</text>
</comment>
<evidence type="ECO:0000313" key="1">
    <source>
        <dbReference type="EMBL" id="MCK0209169.1"/>
    </source>
</evidence>
<evidence type="ECO:0008006" key="3">
    <source>
        <dbReference type="Google" id="ProtNLM"/>
    </source>
</evidence>
<protein>
    <recommendedName>
        <fullName evidence="3">DUF2188 domain-containing protein</fullName>
    </recommendedName>
</protein>